<comment type="catalytic activity">
    <reaction evidence="9">
        <text>a 5'-end NAD(+)-phospho-ribonucleoside in mRNA + H2O = a 5'-end phospho-adenosine-phospho-ribonucleoside in mRNA + beta-nicotinamide D-ribonucleotide + 2 H(+)</text>
        <dbReference type="Rhea" id="RHEA:60876"/>
        <dbReference type="Rhea" id="RHEA-COMP:15698"/>
        <dbReference type="Rhea" id="RHEA-COMP:15719"/>
        <dbReference type="ChEBI" id="CHEBI:14649"/>
        <dbReference type="ChEBI" id="CHEBI:15377"/>
        <dbReference type="ChEBI" id="CHEBI:15378"/>
        <dbReference type="ChEBI" id="CHEBI:144029"/>
        <dbReference type="ChEBI" id="CHEBI:144051"/>
    </reaction>
    <physiologicalReaction direction="left-to-right" evidence="9">
        <dbReference type="Rhea" id="RHEA:60877"/>
    </physiologicalReaction>
</comment>
<dbReference type="InterPro" id="IPR000086">
    <property type="entry name" value="NUDIX_hydrolase_dom"/>
</dbReference>
<dbReference type="CDD" id="cd03429">
    <property type="entry name" value="NUDIX_NADH_pyrophosphatase_Nudt13"/>
    <property type="match status" value="1"/>
</dbReference>
<evidence type="ECO:0000256" key="4">
    <source>
        <dbReference type="ARBA" id="ARBA00012381"/>
    </source>
</evidence>
<keyword evidence="7" id="KW-0460">Magnesium</keyword>
<evidence type="ECO:0000256" key="7">
    <source>
        <dbReference type="ARBA" id="ARBA00022842"/>
    </source>
</evidence>
<dbReference type="SUPFAM" id="SSF55811">
    <property type="entry name" value="Nudix"/>
    <property type="match status" value="1"/>
</dbReference>
<evidence type="ECO:0000259" key="10">
    <source>
        <dbReference type="PROSITE" id="PS51462"/>
    </source>
</evidence>
<organism evidence="11 12">
    <name type="scientific">Propionicimonas paludicola</name>
    <dbReference type="NCBI Taxonomy" id="185243"/>
    <lineage>
        <taxon>Bacteria</taxon>
        <taxon>Bacillati</taxon>
        <taxon>Actinomycetota</taxon>
        <taxon>Actinomycetes</taxon>
        <taxon>Propionibacteriales</taxon>
        <taxon>Nocardioidaceae</taxon>
        <taxon>Propionicimonas</taxon>
    </lineage>
</organism>
<dbReference type="InterPro" id="IPR049734">
    <property type="entry name" value="NudC-like_C"/>
</dbReference>
<dbReference type="GO" id="GO:0019677">
    <property type="term" value="P:NAD+ catabolic process"/>
    <property type="evidence" value="ECO:0007669"/>
    <property type="project" value="TreeGrafter"/>
</dbReference>
<dbReference type="InterPro" id="IPR050241">
    <property type="entry name" value="NAD-cap_RNA_hydrolase_NudC"/>
</dbReference>
<dbReference type="InterPro" id="IPR020084">
    <property type="entry name" value="NUDIX_hydrolase_CS"/>
</dbReference>
<evidence type="ECO:0000256" key="5">
    <source>
        <dbReference type="ARBA" id="ARBA00022723"/>
    </source>
</evidence>
<dbReference type="Proteomes" id="UP000226079">
    <property type="component" value="Unassembled WGS sequence"/>
</dbReference>
<dbReference type="InterPro" id="IPR015797">
    <property type="entry name" value="NUDIX_hydrolase-like_dom_sf"/>
</dbReference>
<dbReference type="OrthoDB" id="9791656at2"/>
<comment type="caution">
    <text evidence="11">The sequence shown here is derived from an EMBL/GenBank/DDBJ whole genome shotgun (WGS) entry which is preliminary data.</text>
</comment>
<dbReference type="GO" id="GO:0006742">
    <property type="term" value="P:NADP+ catabolic process"/>
    <property type="evidence" value="ECO:0007669"/>
    <property type="project" value="TreeGrafter"/>
</dbReference>
<comment type="cofactor">
    <cofactor evidence="1">
        <name>Mg(2+)</name>
        <dbReference type="ChEBI" id="CHEBI:18420"/>
    </cofactor>
</comment>
<dbReference type="Gene3D" id="3.90.79.20">
    <property type="match status" value="1"/>
</dbReference>
<dbReference type="GO" id="GO:0005829">
    <property type="term" value="C:cytosol"/>
    <property type="evidence" value="ECO:0007669"/>
    <property type="project" value="TreeGrafter"/>
</dbReference>
<proteinExistence type="inferred from homology"/>
<reference evidence="11 12" key="1">
    <citation type="submission" date="2017-10" db="EMBL/GenBank/DDBJ databases">
        <title>Sequencing the genomes of 1000 actinobacteria strains.</title>
        <authorList>
            <person name="Klenk H.-P."/>
        </authorList>
    </citation>
    <scope>NUCLEOTIDE SEQUENCE [LARGE SCALE GENOMIC DNA]</scope>
    <source>
        <strain evidence="11 12">DSM 15597</strain>
    </source>
</reference>
<comment type="similarity">
    <text evidence="3">Belongs to the Nudix hydrolase family. NudC subfamily.</text>
</comment>
<dbReference type="NCBIfam" id="NF001299">
    <property type="entry name" value="PRK00241.1"/>
    <property type="match status" value="1"/>
</dbReference>
<evidence type="ECO:0000313" key="11">
    <source>
        <dbReference type="EMBL" id="PFG16882.1"/>
    </source>
</evidence>
<keyword evidence="8" id="KW-0520">NAD</keyword>
<dbReference type="PANTHER" id="PTHR42904">
    <property type="entry name" value="NUDIX HYDROLASE, NUDC SUBFAMILY"/>
    <property type="match status" value="1"/>
</dbReference>
<dbReference type="Gene3D" id="3.90.79.10">
    <property type="entry name" value="Nucleoside Triphosphate Pyrophosphohydrolase"/>
    <property type="match status" value="1"/>
</dbReference>
<dbReference type="AlphaFoldDB" id="A0A2A9CTD7"/>
<dbReference type="EMBL" id="PDJC01000001">
    <property type="protein sequence ID" value="PFG16882.1"/>
    <property type="molecule type" value="Genomic_DNA"/>
</dbReference>
<name>A0A2A9CTD7_9ACTN</name>
<evidence type="ECO:0000256" key="2">
    <source>
        <dbReference type="ARBA" id="ARBA00001947"/>
    </source>
</evidence>
<keyword evidence="12" id="KW-1185">Reference proteome</keyword>
<protein>
    <recommendedName>
        <fullName evidence="4">NAD(+) diphosphatase</fullName>
        <ecNumber evidence="4">3.6.1.22</ecNumber>
    </recommendedName>
</protein>
<evidence type="ECO:0000256" key="9">
    <source>
        <dbReference type="ARBA" id="ARBA00023679"/>
    </source>
</evidence>
<comment type="cofactor">
    <cofactor evidence="2">
        <name>Zn(2+)</name>
        <dbReference type="ChEBI" id="CHEBI:29105"/>
    </cofactor>
</comment>
<dbReference type="GO" id="GO:0035529">
    <property type="term" value="F:NADH pyrophosphatase activity"/>
    <property type="evidence" value="ECO:0007669"/>
    <property type="project" value="TreeGrafter"/>
</dbReference>
<dbReference type="GO" id="GO:0046872">
    <property type="term" value="F:metal ion binding"/>
    <property type="evidence" value="ECO:0007669"/>
    <property type="project" value="UniProtKB-KW"/>
</dbReference>
<dbReference type="EC" id="3.6.1.22" evidence="4"/>
<dbReference type="PROSITE" id="PS00893">
    <property type="entry name" value="NUDIX_BOX"/>
    <property type="match status" value="1"/>
</dbReference>
<evidence type="ECO:0000256" key="3">
    <source>
        <dbReference type="ARBA" id="ARBA00009595"/>
    </source>
</evidence>
<accession>A0A2A9CTD7</accession>
<dbReference type="RefSeq" id="WP_098460374.1">
    <property type="nucleotide sequence ID" value="NZ_PDJC01000001.1"/>
</dbReference>
<evidence type="ECO:0000256" key="8">
    <source>
        <dbReference type="ARBA" id="ARBA00023027"/>
    </source>
</evidence>
<dbReference type="PANTHER" id="PTHR42904:SF6">
    <property type="entry name" value="NAD-CAPPED RNA HYDROLASE NUDT12"/>
    <property type="match status" value="1"/>
</dbReference>
<dbReference type="PROSITE" id="PS51462">
    <property type="entry name" value="NUDIX"/>
    <property type="match status" value="1"/>
</dbReference>
<dbReference type="Pfam" id="PF00293">
    <property type="entry name" value="NUDIX"/>
    <property type="match status" value="1"/>
</dbReference>
<dbReference type="Pfam" id="PF09297">
    <property type="entry name" value="Zn_ribbon_NUD"/>
    <property type="match status" value="1"/>
</dbReference>
<evidence type="ECO:0000313" key="12">
    <source>
        <dbReference type="Proteomes" id="UP000226079"/>
    </source>
</evidence>
<keyword evidence="6" id="KW-0378">Hydrolase</keyword>
<evidence type="ECO:0000256" key="1">
    <source>
        <dbReference type="ARBA" id="ARBA00001946"/>
    </source>
</evidence>
<keyword evidence="5" id="KW-0479">Metal-binding</keyword>
<gene>
    <name evidence="11" type="ORF">ATK74_1437</name>
</gene>
<dbReference type="InterPro" id="IPR015376">
    <property type="entry name" value="Znr_NADH_PPase"/>
</dbReference>
<sequence length="299" mass="31970">MIDWTLTSRLDRALEARTIPGGLASLWAEPGARLLRVGSGRVRLAEAGLSWEPCAGPYDPQRHFLLGLVEGSPVFVAAGADDAPSLRERMEGLPDPELELAFAAVGLVGWHLRSTFCAECGARTEAIAGGQARRCTGCAAESYPRTDPAVIVAITDPDDRLLLGRQASWAPGLHSVFAGFAEIGESLEQTVHREMAEEVGLALTDVRYLGSQPWPFPRSLMVGFAARTASAELTVAEEEIEVARWFSRDGLRAAFASGEVLPPSTTSIAARMIQAWLDDDLSPEGLSGAKISNSELVTS</sequence>
<feature type="domain" description="Nudix hydrolase" evidence="10">
    <location>
        <begin position="144"/>
        <end position="268"/>
    </location>
</feature>
<evidence type="ECO:0000256" key="6">
    <source>
        <dbReference type="ARBA" id="ARBA00022801"/>
    </source>
</evidence>